<dbReference type="InterPro" id="IPR007492">
    <property type="entry name" value="LytTR_DNA-bd_dom"/>
</dbReference>
<sequence>MFWLNYSLNSRITLQKRALLTASITVLILCVFQPFGTYESELSFKYLRLAGYGVATFLAVFIAGMIEIALSHHRAKIKPYPLLIISLYITIAALCNHSYFVVAVYDSWHWENQLIFVFYVSTIAIFPVSIMYFRNHNNVTSTSKPTPSAPLSNARLTDTQSTDTQSTDAQLTNSRLTKAPLTEDKAQKTTDNSVVIQITGENKSDFLSVSLADIILIKSADNYCEIITIKDNQATVNLLRMTLVKALEQLPHDSDIVRCHRSYGVNLSHVKSFHGNANGLKLTMQFSDVIVPVSRSYIAVIKTALSLAPS</sequence>
<evidence type="ECO:0000256" key="3">
    <source>
        <dbReference type="SAM" id="Phobius"/>
    </source>
</evidence>
<name>A0ABT0KK22_9GAMM</name>
<comment type="caution">
    <text evidence="5">The sequence shown here is derived from an EMBL/GenBank/DDBJ whole genome shotgun (WGS) entry which is preliminary data.</text>
</comment>
<dbReference type="PANTHER" id="PTHR37299">
    <property type="entry name" value="TRANSCRIPTIONAL REGULATOR-RELATED"/>
    <property type="match status" value="1"/>
</dbReference>
<dbReference type="EMBL" id="JAKIKU010000001">
    <property type="protein sequence ID" value="MCL1044185.1"/>
    <property type="molecule type" value="Genomic_DNA"/>
</dbReference>
<keyword evidence="3" id="KW-0472">Membrane</keyword>
<organism evidence="5 6">
    <name type="scientific">Shewanella electrodiphila</name>
    <dbReference type="NCBI Taxonomy" id="934143"/>
    <lineage>
        <taxon>Bacteria</taxon>
        <taxon>Pseudomonadati</taxon>
        <taxon>Pseudomonadota</taxon>
        <taxon>Gammaproteobacteria</taxon>
        <taxon>Alteromonadales</taxon>
        <taxon>Shewanellaceae</taxon>
        <taxon>Shewanella</taxon>
    </lineage>
</organism>
<feature type="transmembrane region" description="Helical" evidence="3">
    <location>
        <begin position="82"/>
        <end position="102"/>
    </location>
</feature>
<dbReference type="Gene3D" id="2.40.50.1020">
    <property type="entry name" value="LytTr DNA-binding domain"/>
    <property type="match status" value="1"/>
</dbReference>
<feature type="region of interest" description="Disordered" evidence="2">
    <location>
        <begin position="141"/>
        <end position="174"/>
    </location>
</feature>
<dbReference type="PANTHER" id="PTHR37299:SF1">
    <property type="entry name" value="STAGE 0 SPORULATION PROTEIN A HOMOLOG"/>
    <property type="match status" value="1"/>
</dbReference>
<evidence type="ECO:0000313" key="5">
    <source>
        <dbReference type="EMBL" id="MCL1044185.1"/>
    </source>
</evidence>
<evidence type="ECO:0000259" key="4">
    <source>
        <dbReference type="PROSITE" id="PS50930"/>
    </source>
</evidence>
<feature type="transmembrane region" description="Helical" evidence="3">
    <location>
        <begin position="114"/>
        <end position="133"/>
    </location>
</feature>
<keyword evidence="6" id="KW-1185">Reference proteome</keyword>
<feature type="compositionally biased region" description="Low complexity" evidence="2">
    <location>
        <begin position="156"/>
        <end position="172"/>
    </location>
</feature>
<evidence type="ECO:0000256" key="1">
    <source>
        <dbReference type="ARBA" id="ARBA00023012"/>
    </source>
</evidence>
<keyword evidence="3" id="KW-0812">Transmembrane</keyword>
<evidence type="ECO:0000256" key="2">
    <source>
        <dbReference type="SAM" id="MobiDB-lite"/>
    </source>
</evidence>
<dbReference type="SMART" id="SM00850">
    <property type="entry name" value="LytTR"/>
    <property type="match status" value="1"/>
</dbReference>
<dbReference type="PROSITE" id="PS50930">
    <property type="entry name" value="HTH_LYTTR"/>
    <property type="match status" value="1"/>
</dbReference>
<evidence type="ECO:0000313" key="6">
    <source>
        <dbReference type="Proteomes" id="UP001202134"/>
    </source>
</evidence>
<keyword evidence="3" id="KW-1133">Transmembrane helix</keyword>
<dbReference type="InterPro" id="IPR046947">
    <property type="entry name" value="LytR-like"/>
</dbReference>
<accession>A0ABT0KK22</accession>
<feature type="transmembrane region" description="Helical" evidence="3">
    <location>
        <begin position="49"/>
        <end position="70"/>
    </location>
</feature>
<dbReference type="Proteomes" id="UP001202134">
    <property type="component" value="Unassembled WGS sequence"/>
</dbReference>
<proteinExistence type="predicted"/>
<feature type="compositionally biased region" description="Polar residues" evidence="2">
    <location>
        <begin position="141"/>
        <end position="155"/>
    </location>
</feature>
<reference evidence="5 6" key="1">
    <citation type="submission" date="2022-01" db="EMBL/GenBank/DDBJ databases">
        <title>Whole genome-based taxonomy of the Shewanellaceae.</title>
        <authorList>
            <person name="Martin-Rodriguez A.J."/>
        </authorList>
    </citation>
    <scope>NUCLEOTIDE SEQUENCE [LARGE SCALE GENOMIC DNA]</scope>
    <source>
        <strain evidence="5 6">DSM 24955</strain>
    </source>
</reference>
<dbReference type="RefSeq" id="WP_248954642.1">
    <property type="nucleotide sequence ID" value="NZ_JAKIKU010000001.1"/>
</dbReference>
<protein>
    <submittedName>
        <fullName evidence="5">LytTR family transcriptional regulator</fullName>
    </submittedName>
</protein>
<feature type="domain" description="HTH LytTR-type" evidence="4">
    <location>
        <begin position="198"/>
        <end position="307"/>
    </location>
</feature>
<keyword evidence="1" id="KW-0902">Two-component regulatory system</keyword>
<dbReference type="Pfam" id="PF04397">
    <property type="entry name" value="LytTR"/>
    <property type="match status" value="1"/>
</dbReference>
<feature type="transmembrane region" description="Helical" evidence="3">
    <location>
        <begin position="18"/>
        <end position="37"/>
    </location>
</feature>
<gene>
    <name evidence="5" type="ORF">L2737_02405</name>
</gene>